<sequence>MTGTPPPTSPGAQRDAVWTALLRARACAYPLPPHGHHPHFTGAREAAAALRAHPEVAALRTLIVGPERALQPLRRLALQAGVTLYVPHQHKAGWYWQLRDPAGAVLKAMPQVGEPRLRPQGAQAAVLACVAADRAGGRLGKGFGWGAQGLKLGVPEYTLAHPLMLLETLPCPPDSWVSLIGLPGGVVEVPRRAAGHALD</sequence>
<dbReference type="PANTHER" id="PTHR13017:SF0">
    <property type="entry name" value="METHENYLTETRAHYDROFOLATE SYNTHASE DOMAIN-CONTAINING PROTEIN"/>
    <property type="match status" value="1"/>
</dbReference>
<dbReference type="GO" id="GO:0005737">
    <property type="term" value="C:cytoplasm"/>
    <property type="evidence" value="ECO:0007669"/>
    <property type="project" value="TreeGrafter"/>
</dbReference>
<dbReference type="InterPro" id="IPR024185">
    <property type="entry name" value="FTHF_cligase-like_sf"/>
</dbReference>
<dbReference type="Pfam" id="PF01812">
    <property type="entry name" value="5-FTHF_cyc-lig"/>
    <property type="match status" value="1"/>
</dbReference>
<dbReference type="SUPFAM" id="SSF100950">
    <property type="entry name" value="NagB/RpiA/CoA transferase-like"/>
    <property type="match status" value="1"/>
</dbReference>
<dbReference type="InterPro" id="IPR002698">
    <property type="entry name" value="FTHF_cligase"/>
</dbReference>
<evidence type="ECO:0000313" key="1">
    <source>
        <dbReference type="EMBL" id="MBB5235617.1"/>
    </source>
</evidence>
<dbReference type="EC" id="6.3.3.2" evidence="1"/>
<dbReference type="AlphaFoldDB" id="A0A7W8GH88"/>
<dbReference type="Gene3D" id="3.40.50.10420">
    <property type="entry name" value="NagB/RpiA/CoA transferase-like"/>
    <property type="match status" value="1"/>
</dbReference>
<dbReference type="Proteomes" id="UP000525389">
    <property type="component" value="Unassembled WGS sequence"/>
</dbReference>
<dbReference type="GO" id="GO:0030272">
    <property type="term" value="F:5-formyltetrahydrofolate cyclo-ligase activity"/>
    <property type="evidence" value="ECO:0007669"/>
    <property type="project" value="UniProtKB-EC"/>
</dbReference>
<name>A0A7W8GH88_9DEIO</name>
<keyword evidence="1" id="KW-0436">Ligase</keyword>
<comment type="caution">
    <text evidence="1">The sequence shown here is derived from an EMBL/GenBank/DDBJ whole genome shotgun (WGS) entry which is preliminary data.</text>
</comment>
<dbReference type="EMBL" id="JACHFN010000014">
    <property type="protein sequence ID" value="MBB5235617.1"/>
    <property type="molecule type" value="Genomic_DNA"/>
</dbReference>
<dbReference type="PANTHER" id="PTHR13017">
    <property type="entry name" value="5-FORMYLTETRAHYDROFOLATE CYCLO-LIGASE-RELATED"/>
    <property type="match status" value="1"/>
</dbReference>
<protein>
    <submittedName>
        <fullName evidence="1">5-formyltetrahydrofolate cyclo-ligase</fullName>
        <ecNumber evidence="1">6.3.3.2</ecNumber>
    </submittedName>
</protein>
<dbReference type="RefSeq" id="WP_184031003.1">
    <property type="nucleotide sequence ID" value="NZ_JACHFN010000014.1"/>
</dbReference>
<dbReference type="InterPro" id="IPR037171">
    <property type="entry name" value="NagB/RpiA_transferase-like"/>
</dbReference>
<accession>A0A7W8GH88</accession>
<gene>
    <name evidence="1" type="ORF">HNQ09_003075</name>
</gene>
<evidence type="ECO:0000313" key="2">
    <source>
        <dbReference type="Proteomes" id="UP000525389"/>
    </source>
</evidence>
<organism evidence="1 2">
    <name type="scientific">Deinococcus budaensis</name>
    <dbReference type="NCBI Taxonomy" id="1665626"/>
    <lineage>
        <taxon>Bacteria</taxon>
        <taxon>Thermotogati</taxon>
        <taxon>Deinococcota</taxon>
        <taxon>Deinococci</taxon>
        <taxon>Deinococcales</taxon>
        <taxon>Deinococcaceae</taxon>
        <taxon>Deinococcus</taxon>
    </lineage>
</organism>
<keyword evidence="2" id="KW-1185">Reference proteome</keyword>
<proteinExistence type="predicted"/>
<reference evidence="1 2" key="1">
    <citation type="submission" date="2020-08" db="EMBL/GenBank/DDBJ databases">
        <title>Genomic Encyclopedia of Type Strains, Phase IV (KMG-IV): sequencing the most valuable type-strain genomes for metagenomic binning, comparative biology and taxonomic classification.</title>
        <authorList>
            <person name="Goeker M."/>
        </authorList>
    </citation>
    <scope>NUCLEOTIDE SEQUENCE [LARGE SCALE GENOMIC DNA]</scope>
    <source>
        <strain evidence="1 2">DSM 101791</strain>
    </source>
</reference>